<reference evidence="5 6" key="1">
    <citation type="journal article" date="2015" name="Genome Biol. Evol.">
        <title>Comparative Genomics of a Bacterivorous Green Alga Reveals Evolutionary Causalities and Consequences of Phago-Mixotrophic Mode of Nutrition.</title>
        <authorList>
            <person name="Burns J.A."/>
            <person name="Paasch A."/>
            <person name="Narechania A."/>
            <person name="Kim E."/>
        </authorList>
    </citation>
    <scope>NUCLEOTIDE SEQUENCE [LARGE SCALE GENOMIC DNA]</scope>
    <source>
        <strain evidence="5 6">PLY_AMNH</strain>
    </source>
</reference>
<accession>A0AAE0L3M0</accession>
<gene>
    <name evidence="5" type="ORF">CYMTET_20816</name>
</gene>
<dbReference type="SUPFAM" id="SSF52540">
    <property type="entry name" value="P-loop containing nucleoside triphosphate hydrolases"/>
    <property type="match status" value="1"/>
</dbReference>
<keyword evidence="6" id="KW-1185">Reference proteome</keyword>
<dbReference type="Gene3D" id="3.40.50.300">
    <property type="entry name" value="P-loop containing nucleotide triphosphate hydrolases"/>
    <property type="match status" value="1"/>
</dbReference>
<dbReference type="GO" id="GO:0005739">
    <property type="term" value="C:mitochondrion"/>
    <property type="evidence" value="ECO:0007669"/>
    <property type="project" value="TreeGrafter"/>
</dbReference>
<evidence type="ECO:0000256" key="1">
    <source>
        <dbReference type="ARBA" id="ARBA00010322"/>
    </source>
</evidence>
<comment type="caution">
    <text evidence="5">The sequence shown here is derived from an EMBL/GenBank/DDBJ whole genome shotgun (WGS) entry which is preliminary data.</text>
</comment>
<evidence type="ECO:0000256" key="4">
    <source>
        <dbReference type="SAM" id="MobiDB-lite"/>
    </source>
</evidence>
<comment type="similarity">
    <text evidence="1">Belongs to the AFG1 ATPase family.</text>
</comment>
<evidence type="ECO:0000256" key="2">
    <source>
        <dbReference type="ARBA" id="ARBA00022741"/>
    </source>
</evidence>
<dbReference type="GO" id="GO:0016887">
    <property type="term" value="F:ATP hydrolysis activity"/>
    <property type="evidence" value="ECO:0007669"/>
    <property type="project" value="InterPro"/>
</dbReference>
<dbReference type="EMBL" id="LGRX02010187">
    <property type="protein sequence ID" value="KAK3270798.1"/>
    <property type="molecule type" value="Genomic_DNA"/>
</dbReference>
<feature type="region of interest" description="Disordered" evidence="4">
    <location>
        <begin position="314"/>
        <end position="349"/>
    </location>
</feature>
<dbReference type="Proteomes" id="UP001190700">
    <property type="component" value="Unassembled WGS sequence"/>
</dbReference>
<sequence>MQFTKRMIPSALALVQGMPRTRMLPGVGCYFHLTSTQVDKGLRRNRASPGLYLEKQDVNYTSSRLLRALKTIHSETNFSETESRQFIDLYWRKVSNGNLIGDDKGQETAAIALQSLHEQLMNAASSPQITLKQGIRGLYLHGGPGRGKTMLMDLFFDELQLPKKKRTHFHTFMLDVHARLHHSRHSDDGELRPIQQSYSTWMKLVELPFKDSLRSQADPLVSVAEQIFKDVHVLCLDEFEVTDIADAMLLRRLFKLLFARGLVLVATSNQPPQNLYSGGLNRSLFLPFIDDLCQHCQIISLDASKISTSAATSPARACVDTGSSRRSPIFEQHDPPQPDKSVDPTDEISSSVDYRERMGEHETRTHALQWPPSDDSGNRVAGTPSRVHGLFRQLCGDAGGAAELRVTPSRSIHIPLARGAICMLNFEELCGTGVSVGLTDYLRIAQRFHTVLIYGVPILSQDREESARRFINLLDVLYEHHILLVADLLAPPEQLFHVDAGRGINAKANKQQHPSMFVGPNEQINLADVTVVGDGGSSGRSTTMVGGAEWSATGLTKASLAGLTHGPKGANFTFRAAPRAVSRLKEMNSLQYLQRHAVLHKPEVTSDMLCEVLGASKWPL</sequence>
<dbReference type="PANTHER" id="PTHR12169:SF6">
    <property type="entry name" value="AFG1-LIKE ATPASE"/>
    <property type="match status" value="1"/>
</dbReference>
<feature type="compositionally biased region" description="Basic and acidic residues" evidence="4">
    <location>
        <begin position="331"/>
        <end position="343"/>
    </location>
</feature>
<name>A0AAE0L3M0_9CHLO</name>
<evidence type="ECO:0000313" key="6">
    <source>
        <dbReference type="Proteomes" id="UP001190700"/>
    </source>
</evidence>
<proteinExistence type="inferred from homology"/>
<protein>
    <recommendedName>
        <fullName evidence="7">AFG1-like ATPase</fullName>
    </recommendedName>
</protein>
<dbReference type="PANTHER" id="PTHR12169">
    <property type="entry name" value="ATPASE N2B"/>
    <property type="match status" value="1"/>
</dbReference>
<dbReference type="GO" id="GO:0005524">
    <property type="term" value="F:ATP binding"/>
    <property type="evidence" value="ECO:0007669"/>
    <property type="project" value="UniProtKB-KW"/>
</dbReference>
<dbReference type="Pfam" id="PF03969">
    <property type="entry name" value="AFG1_ATPase"/>
    <property type="match status" value="2"/>
</dbReference>
<dbReference type="InterPro" id="IPR027417">
    <property type="entry name" value="P-loop_NTPase"/>
</dbReference>
<keyword evidence="2" id="KW-0547">Nucleotide-binding</keyword>
<evidence type="ECO:0008006" key="7">
    <source>
        <dbReference type="Google" id="ProtNLM"/>
    </source>
</evidence>
<evidence type="ECO:0000256" key="3">
    <source>
        <dbReference type="ARBA" id="ARBA00022840"/>
    </source>
</evidence>
<dbReference type="NCBIfam" id="NF040713">
    <property type="entry name" value="ZapE"/>
    <property type="match status" value="1"/>
</dbReference>
<dbReference type="AlphaFoldDB" id="A0AAE0L3M0"/>
<dbReference type="InterPro" id="IPR005654">
    <property type="entry name" value="ATPase_AFG1-like"/>
</dbReference>
<keyword evidence="3" id="KW-0067">ATP-binding</keyword>
<evidence type="ECO:0000313" key="5">
    <source>
        <dbReference type="EMBL" id="KAK3270798.1"/>
    </source>
</evidence>
<organism evidence="5 6">
    <name type="scientific">Cymbomonas tetramitiformis</name>
    <dbReference type="NCBI Taxonomy" id="36881"/>
    <lineage>
        <taxon>Eukaryota</taxon>
        <taxon>Viridiplantae</taxon>
        <taxon>Chlorophyta</taxon>
        <taxon>Pyramimonadophyceae</taxon>
        <taxon>Pyramimonadales</taxon>
        <taxon>Pyramimonadaceae</taxon>
        <taxon>Cymbomonas</taxon>
    </lineage>
</organism>